<keyword evidence="1" id="KW-0732">Signal</keyword>
<dbReference type="OrthoDB" id="3449878at2759"/>
<comment type="caution">
    <text evidence="2">The sequence shown here is derived from an EMBL/GenBank/DDBJ whole genome shotgun (WGS) entry which is preliminary data.</text>
</comment>
<organism evidence="2 3">
    <name type="scientific">Monilinia fructicola</name>
    <name type="common">Brown rot fungus</name>
    <name type="synonym">Ciboria fructicola</name>
    <dbReference type="NCBI Taxonomy" id="38448"/>
    <lineage>
        <taxon>Eukaryota</taxon>
        <taxon>Fungi</taxon>
        <taxon>Dikarya</taxon>
        <taxon>Ascomycota</taxon>
        <taxon>Pezizomycotina</taxon>
        <taxon>Leotiomycetes</taxon>
        <taxon>Helotiales</taxon>
        <taxon>Sclerotiniaceae</taxon>
        <taxon>Monilinia</taxon>
    </lineage>
</organism>
<reference evidence="2 3" key="1">
    <citation type="submission" date="2019-06" db="EMBL/GenBank/DDBJ databases">
        <title>Genome Sequence of the Brown Rot Fungal Pathogen Monilinia fructicola.</title>
        <authorList>
            <person name="De Miccolis Angelini R.M."/>
            <person name="Landi L."/>
            <person name="Abate D."/>
            <person name="Pollastro S."/>
            <person name="Romanazzi G."/>
            <person name="Faretra F."/>
        </authorList>
    </citation>
    <scope>NUCLEOTIDE SEQUENCE [LARGE SCALE GENOMIC DNA]</scope>
    <source>
        <strain evidence="2 3">Mfrc123</strain>
    </source>
</reference>
<dbReference type="VEuPathDB" id="FungiDB:MFRU_035g00290"/>
<dbReference type="Proteomes" id="UP000322873">
    <property type="component" value="Unassembled WGS sequence"/>
</dbReference>
<keyword evidence="3" id="KW-1185">Reference proteome</keyword>
<evidence type="ECO:0000256" key="1">
    <source>
        <dbReference type="SAM" id="SignalP"/>
    </source>
</evidence>
<feature type="signal peptide" evidence="1">
    <location>
        <begin position="1"/>
        <end position="19"/>
    </location>
</feature>
<dbReference type="EMBL" id="VICG01000005">
    <property type="protein sequence ID" value="KAA8571783.1"/>
    <property type="molecule type" value="Genomic_DNA"/>
</dbReference>
<evidence type="ECO:0000313" key="2">
    <source>
        <dbReference type="EMBL" id="KAA8571783.1"/>
    </source>
</evidence>
<name>A0A5M9JTL6_MONFR</name>
<feature type="chain" id="PRO_5024271471" evidence="1">
    <location>
        <begin position="20"/>
        <end position="167"/>
    </location>
</feature>
<evidence type="ECO:0000313" key="3">
    <source>
        <dbReference type="Proteomes" id="UP000322873"/>
    </source>
</evidence>
<gene>
    <name evidence="2" type="ORF">EYC84_001752</name>
</gene>
<proteinExistence type="predicted"/>
<dbReference type="AlphaFoldDB" id="A0A5M9JTL6"/>
<accession>A0A5M9JTL6</accession>
<protein>
    <submittedName>
        <fullName evidence="2">Uncharacterized protein</fullName>
    </submittedName>
</protein>
<sequence>MKALLFISALFAFIPAIFAAAVPLESRQAGVWGKPTDLAVVYCYNDGDCISARQLWQHCQVDLFEDSNAPIGNPEARNEIIASCLCVEYYVDSVSGCLACLSFASQNFLVRDTQTSSAEKVCNKTLTLSEYENSSLQFGNALQFPLILPSLWLGGTNLTYPDQILVK</sequence>